<protein>
    <submittedName>
        <fullName evidence="1">(rape) hypothetical protein</fullName>
    </submittedName>
</protein>
<accession>A0A816TI15</accession>
<gene>
    <name evidence="1" type="ORF">DARMORV10_A05P22580.1</name>
</gene>
<name>A0A816TI15_BRANA</name>
<dbReference type="Proteomes" id="UP001295469">
    <property type="component" value="Chromosome A05"/>
</dbReference>
<reference evidence="1" key="1">
    <citation type="submission" date="2021-01" db="EMBL/GenBank/DDBJ databases">
        <authorList>
            <consortium name="Genoscope - CEA"/>
            <person name="William W."/>
        </authorList>
    </citation>
    <scope>NUCLEOTIDE SEQUENCE</scope>
</reference>
<dbReference type="EMBL" id="HG994359">
    <property type="protein sequence ID" value="CAF2098427.1"/>
    <property type="molecule type" value="Genomic_DNA"/>
</dbReference>
<proteinExistence type="predicted"/>
<sequence length="81" mass="9307">MCKCGSHGTFPLFGLQSSHWNICYYHQDLHRRPLHSGSCPMFCSDRRALQLIEAWLLPQQPGIGRALQRHPFSRLVDSADE</sequence>
<organism evidence="1">
    <name type="scientific">Brassica napus</name>
    <name type="common">Rape</name>
    <dbReference type="NCBI Taxonomy" id="3708"/>
    <lineage>
        <taxon>Eukaryota</taxon>
        <taxon>Viridiplantae</taxon>
        <taxon>Streptophyta</taxon>
        <taxon>Embryophyta</taxon>
        <taxon>Tracheophyta</taxon>
        <taxon>Spermatophyta</taxon>
        <taxon>Magnoliopsida</taxon>
        <taxon>eudicotyledons</taxon>
        <taxon>Gunneridae</taxon>
        <taxon>Pentapetalae</taxon>
        <taxon>rosids</taxon>
        <taxon>malvids</taxon>
        <taxon>Brassicales</taxon>
        <taxon>Brassicaceae</taxon>
        <taxon>Brassiceae</taxon>
        <taxon>Brassica</taxon>
    </lineage>
</organism>
<dbReference type="AlphaFoldDB" id="A0A816TI15"/>
<evidence type="ECO:0000313" key="1">
    <source>
        <dbReference type="EMBL" id="CAF2098427.1"/>
    </source>
</evidence>